<gene>
    <name evidence="1" type="ORF">BTMF_LOCUS13</name>
</gene>
<dbReference type="InterPro" id="IPR022595">
    <property type="entry name" value="Enc34_ssDNA-bd"/>
</dbReference>
<dbReference type="EMBL" id="UZAG01000001">
    <property type="protein sequence ID" value="VDO06506.1"/>
    <property type="molecule type" value="Genomic_DNA"/>
</dbReference>
<dbReference type="AlphaFoldDB" id="A0A0R3Q2Y1"/>
<dbReference type="SUPFAM" id="SSF50249">
    <property type="entry name" value="Nucleic acid-binding proteins"/>
    <property type="match status" value="1"/>
</dbReference>
<dbReference type="STRING" id="42155.A0A0R3Q2Y1"/>
<dbReference type="WBParaSite" id="BTMF_0000032201-mRNA-1">
    <property type="protein sequence ID" value="BTMF_0000032201-mRNA-1"/>
    <property type="gene ID" value="BTMF_0000032201"/>
</dbReference>
<name>A0A0R3Q2Y1_9BILA</name>
<dbReference type="InterPro" id="IPR012340">
    <property type="entry name" value="NA-bd_OB-fold"/>
</dbReference>
<reference evidence="1 2" key="2">
    <citation type="submission" date="2018-11" db="EMBL/GenBank/DDBJ databases">
        <authorList>
            <consortium name="Pathogen Informatics"/>
        </authorList>
    </citation>
    <scope>NUCLEOTIDE SEQUENCE [LARGE SCALE GENOMIC DNA]</scope>
</reference>
<protein>
    <submittedName>
        <fullName evidence="3">DUF2815 family protein</fullName>
    </submittedName>
</protein>
<keyword evidence="2" id="KW-1185">Reference proteome</keyword>
<evidence type="ECO:0000313" key="3">
    <source>
        <dbReference type="WBParaSite" id="BTMF_0000032201-mRNA-1"/>
    </source>
</evidence>
<reference evidence="3" key="1">
    <citation type="submission" date="2017-02" db="UniProtKB">
        <authorList>
            <consortium name="WormBaseParasite"/>
        </authorList>
    </citation>
    <scope>IDENTIFICATION</scope>
</reference>
<evidence type="ECO:0000313" key="2">
    <source>
        <dbReference type="Proteomes" id="UP000280834"/>
    </source>
</evidence>
<sequence>MKVKLSNVRLAFPQLFQAKAGFNGEGEPAFSASFIIEAGSPLISEIEKAQEQVGKDKWGAKWVNVKKEIVSKDRMALHDGDTKADYAGYAGNHFVTARNKTRPTVIDRDKTPLVEADGRPYAGCYVNASIELWAQDNQYGKRINASLRGVQFVKDGEAFSGGGVASADEFDSVDESTDELDMPDGTVDVRMNSEPIVQPGQTEFTQAQRMGAVSLNAIKGALDEESERPRLVLVGADEMPPH</sequence>
<dbReference type="Pfam" id="PF10991">
    <property type="entry name" value="Enc34_ssDNA-bd"/>
    <property type="match status" value="1"/>
</dbReference>
<accession>A0A0R3Q2Y1</accession>
<dbReference type="Proteomes" id="UP000280834">
    <property type="component" value="Unassembled WGS sequence"/>
</dbReference>
<organism evidence="3">
    <name type="scientific">Brugia timori</name>
    <dbReference type="NCBI Taxonomy" id="42155"/>
    <lineage>
        <taxon>Eukaryota</taxon>
        <taxon>Metazoa</taxon>
        <taxon>Ecdysozoa</taxon>
        <taxon>Nematoda</taxon>
        <taxon>Chromadorea</taxon>
        <taxon>Rhabditida</taxon>
        <taxon>Spirurina</taxon>
        <taxon>Spiruromorpha</taxon>
        <taxon>Filarioidea</taxon>
        <taxon>Onchocercidae</taxon>
        <taxon>Brugia</taxon>
    </lineage>
</organism>
<proteinExistence type="predicted"/>
<dbReference type="Gene3D" id="2.40.50.140">
    <property type="entry name" value="Nucleic acid-binding proteins"/>
    <property type="match status" value="1"/>
</dbReference>
<evidence type="ECO:0000313" key="1">
    <source>
        <dbReference type="EMBL" id="VDO06506.1"/>
    </source>
</evidence>